<dbReference type="PANTHER" id="PTHR11575">
    <property type="entry name" value="5'-NUCLEOTIDASE-RELATED"/>
    <property type="match status" value="1"/>
</dbReference>
<comment type="caution">
    <text evidence="3">The sequence shown here is derived from an EMBL/GenBank/DDBJ whole genome shotgun (WGS) entry which is preliminary data.</text>
</comment>
<accession>A0ABX9ZNU2</accession>
<dbReference type="SUPFAM" id="SSF55816">
    <property type="entry name" value="5'-nucleotidase (syn. UDP-sugar hydrolase), C-terminal domain"/>
    <property type="match status" value="1"/>
</dbReference>
<dbReference type="SUPFAM" id="SSF56300">
    <property type="entry name" value="Metallo-dependent phosphatases"/>
    <property type="match status" value="1"/>
</dbReference>
<evidence type="ECO:0000313" key="3">
    <source>
        <dbReference type="EMBL" id="RSK80324.1"/>
    </source>
</evidence>
<feature type="domain" description="5'-Nucleotidase C-terminal" evidence="2">
    <location>
        <begin position="396"/>
        <end position="532"/>
    </location>
</feature>
<dbReference type="PRINTS" id="PR01607">
    <property type="entry name" value="APYRASEFAMLY"/>
</dbReference>
<evidence type="ECO:0000256" key="1">
    <source>
        <dbReference type="RuleBase" id="RU362119"/>
    </source>
</evidence>
<dbReference type="Gene3D" id="6.10.140.570">
    <property type="match status" value="1"/>
</dbReference>
<dbReference type="InterPro" id="IPR041829">
    <property type="entry name" value="SoxB_N"/>
</dbReference>
<dbReference type="Gene3D" id="3.60.21.10">
    <property type="match status" value="1"/>
</dbReference>
<dbReference type="PROSITE" id="PS51318">
    <property type="entry name" value="TAT"/>
    <property type="match status" value="1"/>
</dbReference>
<dbReference type="InterPro" id="IPR029052">
    <property type="entry name" value="Metallo-depent_PP-like"/>
</dbReference>
<keyword evidence="4" id="KW-1185">Reference proteome</keyword>
<sequence length="567" mass="61277">MNRREFMQVLAVAAAGGMALSHHETAAAQAAAAFYDLPKFGNVHLLHFTDCHAQLLPIYFREPSVNLGLGAQANKPPHLVGEAFLKAYGLRPGTPDAYAFTYLDFTAAARTYGKVGGFAHLATLVKRMKASRPGALLLDGGDTWQGSGTAMWTKGQDMVDATLALGVDVMTAHWEFTYGADRVKSVVEEQLKGKIDFVAQNVQTNDFGDPVFAPYTIKTMNGVPVAIIGQAFPYTPIANPRYFVPDWTFGIQEERLQSMVDEVRGKGAQVVVVLSHNGMDVDLKLASRVRGIDAIMGGHTHDGVPKPVVVENAGGKTLVTNAGSNGKFLAVLDFDVKGGKPVDFRYKLLPVFSNLLPADASMQALIERVRAPFAAKLAEPLAVTEGVLYRRGNFNGTFDQLLLDAVMAEKDAEIGFSPGFRWGTSLLPGATITMEQLLDQTAVTYPYTTLTPMTGETIKTVLEDVADNLFNPDPYYQQGGDMVRVGGMDYTIDPMAPMGQRITEMRLNGKLIEAGKTYKVAGWAPVAEGAQGEPVWDVVARYLRAQKTVVAKAPKVPSIKGMKGNLG</sequence>
<dbReference type="Pfam" id="PF02872">
    <property type="entry name" value="5_nucleotid_C"/>
    <property type="match status" value="1"/>
</dbReference>
<reference evidence="3 4" key="1">
    <citation type="submission" date="2018-12" db="EMBL/GenBank/DDBJ databases">
        <title>Whole genome sequence of a Pandoraea apista isolate from a patient with cystic fibrosis.</title>
        <authorList>
            <person name="Kenna D.T."/>
            <person name="Turton J.F."/>
        </authorList>
    </citation>
    <scope>NUCLEOTIDE SEQUENCE [LARGE SCALE GENOMIC DNA]</scope>
    <source>
        <strain evidence="3 4">Pa13324</strain>
    </source>
</reference>
<keyword evidence="1" id="KW-0547">Nucleotide-binding</keyword>
<protein>
    <submittedName>
        <fullName evidence="3">Thiosulfohydrolase SoxB</fullName>
    </submittedName>
</protein>
<evidence type="ECO:0000259" key="2">
    <source>
        <dbReference type="Pfam" id="PF02872"/>
    </source>
</evidence>
<dbReference type="PANTHER" id="PTHR11575:SF42">
    <property type="entry name" value="SULFUR OXIDATION PROTEIN SOXB"/>
    <property type="match status" value="1"/>
</dbReference>
<name>A0ABX9ZNU2_9BURK</name>
<feature type="non-terminal residue" evidence="3">
    <location>
        <position position="567"/>
    </location>
</feature>
<comment type="similarity">
    <text evidence="1">Belongs to the 5'-nucleotidase family.</text>
</comment>
<dbReference type="CDD" id="cd07411">
    <property type="entry name" value="MPP_SoxB_N"/>
    <property type="match status" value="1"/>
</dbReference>
<organism evidence="3 4">
    <name type="scientific">Pandoraea apista</name>
    <dbReference type="NCBI Taxonomy" id="93218"/>
    <lineage>
        <taxon>Bacteria</taxon>
        <taxon>Pseudomonadati</taxon>
        <taxon>Pseudomonadota</taxon>
        <taxon>Betaproteobacteria</taxon>
        <taxon>Burkholderiales</taxon>
        <taxon>Burkholderiaceae</taxon>
        <taxon>Pandoraea</taxon>
    </lineage>
</organism>
<proteinExistence type="inferred from homology"/>
<dbReference type="Proteomes" id="UP000270216">
    <property type="component" value="Unassembled WGS sequence"/>
</dbReference>
<dbReference type="InterPro" id="IPR036907">
    <property type="entry name" value="5'-Nucleotdase_C_sf"/>
</dbReference>
<dbReference type="EMBL" id="RWHX01000022">
    <property type="protein sequence ID" value="RSK80324.1"/>
    <property type="molecule type" value="Genomic_DNA"/>
</dbReference>
<dbReference type="NCBIfam" id="TIGR04486">
    <property type="entry name" value="thiosulf_SoxB"/>
    <property type="match status" value="1"/>
</dbReference>
<evidence type="ECO:0000313" key="4">
    <source>
        <dbReference type="Proteomes" id="UP000270216"/>
    </source>
</evidence>
<dbReference type="Gene3D" id="3.90.780.10">
    <property type="entry name" value="5'-Nucleotidase, C-terminal domain"/>
    <property type="match status" value="1"/>
</dbReference>
<dbReference type="InterPro" id="IPR008334">
    <property type="entry name" value="5'-Nucleotdase_C"/>
</dbReference>
<keyword evidence="1" id="KW-0378">Hydrolase</keyword>
<dbReference type="RefSeq" id="WP_125899242.1">
    <property type="nucleotide sequence ID" value="NZ_RWHX01000022.1"/>
</dbReference>
<dbReference type="InterPro" id="IPR006311">
    <property type="entry name" value="TAT_signal"/>
</dbReference>
<dbReference type="InterPro" id="IPR030998">
    <property type="entry name" value="Thiosulf_SoxB"/>
</dbReference>
<gene>
    <name evidence="3" type="primary">soxB</name>
    <name evidence="3" type="ORF">EJE83_13720</name>
</gene>
<dbReference type="InterPro" id="IPR006179">
    <property type="entry name" value="5_nucleotidase/apyrase"/>
</dbReference>